<evidence type="ECO:0000259" key="8">
    <source>
        <dbReference type="PROSITE" id="PS50893"/>
    </source>
</evidence>
<dbReference type="GO" id="GO:0015833">
    <property type="term" value="P:peptide transport"/>
    <property type="evidence" value="ECO:0007669"/>
    <property type="project" value="InterPro"/>
</dbReference>
<dbReference type="PANTHER" id="PTHR43297">
    <property type="entry name" value="OLIGOPEPTIDE TRANSPORT ATP-BINDING PROTEIN APPD"/>
    <property type="match status" value="1"/>
</dbReference>
<keyword evidence="7" id="KW-0472">Membrane</keyword>
<sequence length="285" mass="32362">MLSVEQLYVNYGEKEILHDVDLQVAQEEIVMIVGESGSGKSTLVRSIMGLLGEEGHITKGNIVFQGVNLCQLNKKQYRELRGSRIAMVFQQPESSFDPTQIIHRQFYEAMNVHRKVNVQEAEQTAKSLLGMLGFREPETILSKYPFELSGGMAQRVAIALAVVNEPAFLLADEPTSALDVVVQKQTLDMILDMRQKLHMTMLMVTHNMGVVAYMADKVGVMHHGHLVEWGKKTELLKNPQHPYTRELIRAIPTMNGILPQYQETPQMKGWKNKVWYSETHWALMA</sequence>
<name>A0A3E2TSY7_9FIRM</name>
<dbReference type="PROSITE" id="PS00211">
    <property type="entry name" value="ABC_TRANSPORTER_1"/>
    <property type="match status" value="1"/>
</dbReference>
<dbReference type="InterPro" id="IPR050388">
    <property type="entry name" value="ABC_Ni/Peptide_Import"/>
</dbReference>
<protein>
    <submittedName>
        <fullName evidence="9">ABC transporter ATP-binding protein</fullName>
    </submittedName>
</protein>
<evidence type="ECO:0000256" key="3">
    <source>
        <dbReference type="ARBA" id="ARBA00022448"/>
    </source>
</evidence>
<accession>A0A3E2TSY7</accession>
<comment type="similarity">
    <text evidence="2">Belongs to the ABC transporter superfamily.</text>
</comment>
<dbReference type="Pfam" id="PF00005">
    <property type="entry name" value="ABC_tran"/>
    <property type="match status" value="1"/>
</dbReference>
<dbReference type="InterPro" id="IPR027417">
    <property type="entry name" value="P-loop_NTPase"/>
</dbReference>
<comment type="subcellular location">
    <subcellularLocation>
        <location evidence="1">Cell membrane</location>
        <topology evidence="1">Peripheral membrane protein</topology>
    </subcellularLocation>
</comment>
<keyword evidence="5" id="KW-0547">Nucleotide-binding</keyword>
<dbReference type="GO" id="GO:0005886">
    <property type="term" value="C:plasma membrane"/>
    <property type="evidence" value="ECO:0007669"/>
    <property type="project" value="UniProtKB-SubCell"/>
</dbReference>
<dbReference type="SMART" id="SM00382">
    <property type="entry name" value="AAA"/>
    <property type="match status" value="1"/>
</dbReference>
<evidence type="ECO:0000313" key="9">
    <source>
        <dbReference type="EMBL" id="RGB82187.1"/>
    </source>
</evidence>
<organism evidence="9 10">
    <name type="scientific">Coprococcus catus</name>
    <dbReference type="NCBI Taxonomy" id="116085"/>
    <lineage>
        <taxon>Bacteria</taxon>
        <taxon>Bacillati</taxon>
        <taxon>Bacillota</taxon>
        <taxon>Clostridia</taxon>
        <taxon>Lachnospirales</taxon>
        <taxon>Lachnospiraceae</taxon>
        <taxon>Coprococcus</taxon>
    </lineage>
</organism>
<keyword evidence="3" id="KW-0813">Transport</keyword>
<comment type="caution">
    <text evidence="9">The sequence shown here is derived from an EMBL/GenBank/DDBJ whole genome shotgun (WGS) entry which is preliminary data.</text>
</comment>
<evidence type="ECO:0000256" key="4">
    <source>
        <dbReference type="ARBA" id="ARBA00022475"/>
    </source>
</evidence>
<dbReference type="Pfam" id="PF08352">
    <property type="entry name" value="oligo_HPY"/>
    <property type="match status" value="1"/>
</dbReference>
<evidence type="ECO:0000256" key="5">
    <source>
        <dbReference type="ARBA" id="ARBA00022741"/>
    </source>
</evidence>
<dbReference type="PANTHER" id="PTHR43297:SF2">
    <property type="entry name" value="DIPEPTIDE TRANSPORT ATP-BINDING PROTEIN DPPD"/>
    <property type="match status" value="1"/>
</dbReference>
<gene>
    <name evidence="9" type="ORF">DW070_01290</name>
</gene>
<dbReference type="AlphaFoldDB" id="A0A3E2TSY7"/>
<dbReference type="Proteomes" id="UP000260773">
    <property type="component" value="Unassembled WGS sequence"/>
</dbReference>
<evidence type="ECO:0000256" key="1">
    <source>
        <dbReference type="ARBA" id="ARBA00004202"/>
    </source>
</evidence>
<evidence type="ECO:0000256" key="6">
    <source>
        <dbReference type="ARBA" id="ARBA00022840"/>
    </source>
</evidence>
<dbReference type="GO" id="GO:0016887">
    <property type="term" value="F:ATP hydrolysis activity"/>
    <property type="evidence" value="ECO:0007669"/>
    <property type="project" value="InterPro"/>
</dbReference>
<dbReference type="Gene3D" id="3.40.50.300">
    <property type="entry name" value="P-loop containing nucleotide triphosphate hydrolases"/>
    <property type="match status" value="1"/>
</dbReference>
<proteinExistence type="inferred from homology"/>
<dbReference type="PROSITE" id="PS00675">
    <property type="entry name" value="SIGMA54_INTERACT_1"/>
    <property type="match status" value="1"/>
</dbReference>
<dbReference type="SUPFAM" id="SSF52540">
    <property type="entry name" value="P-loop containing nucleoside triphosphate hydrolases"/>
    <property type="match status" value="1"/>
</dbReference>
<dbReference type="EMBL" id="QVEP01000002">
    <property type="protein sequence ID" value="RGB82187.1"/>
    <property type="molecule type" value="Genomic_DNA"/>
</dbReference>
<dbReference type="GO" id="GO:0005524">
    <property type="term" value="F:ATP binding"/>
    <property type="evidence" value="ECO:0007669"/>
    <property type="project" value="UniProtKB-KW"/>
</dbReference>
<evidence type="ECO:0000313" key="10">
    <source>
        <dbReference type="Proteomes" id="UP000260773"/>
    </source>
</evidence>
<keyword evidence="6 9" id="KW-0067">ATP-binding</keyword>
<reference evidence="9 10" key="1">
    <citation type="submission" date="2018-08" db="EMBL/GenBank/DDBJ databases">
        <title>A genome reference for cultivated species of the human gut microbiota.</title>
        <authorList>
            <person name="Zou Y."/>
            <person name="Xue W."/>
            <person name="Luo G."/>
        </authorList>
    </citation>
    <scope>NUCLEOTIDE SEQUENCE [LARGE SCALE GENOMIC DNA]</scope>
    <source>
        <strain evidence="9 10">AF45-17</strain>
    </source>
</reference>
<dbReference type="InterPro" id="IPR003593">
    <property type="entry name" value="AAA+_ATPase"/>
</dbReference>
<dbReference type="InterPro" id="IPR025662">
    <property type="entry name" value="Sigma_54_int_dom_ATP-bd_1"/>
</dbReference>
<evidence type="ECO:0000256" key="2">
    <source>
        <dbReference type="ARBA" id="ARBA00005417"/>
    </source>
</evidence>
<dbReference type="InterPro" id="IPR017871">
    <property type="entry name" value="ABC_transporter-like_CS"/>
</dbReference>
<dbReference type="InterPro" id="IPR003439">
    <property type="entry name" value="ABC_transporter-like_ATP-bd"/>
</dbReference>
<dbReference type="CDD" id="cd03257">
    <property type="entry name" value="ABC_NikE_OppD_transporters"/>
    <property type="match status" value="1"/>
</dbReference>
<evidence type="ECO:0000256" key="7">
    <source>
        <dbReference type="ARBA" id="ARBA00023136"/>
    </source>
</evidence>
<dbReference type="InterPro" id="IPR013563">
    <property type="entry name" value="Oligopep_ABC_C"/>
</dbReference>
<feature type="domain" description="ABC transporter" evidence="8">
    <location>
        <begin position="2"/>
        <end position="248"/>
    </location>
</feature>
<dbReference type="PROSITE" id="PS50893">
    <property type="entry name" value="ABC_TRANSPORTER_2"/>
    <property type="match status" value="1"/>
</dbReference>
<keyword evidence="4" id="KW-1003">Cell membrane</keyword>